<feature type="compositionally biased region" description="Basic and acidic residues" evidence="1">
    <location>
        <begin position="69"/>
        <end position="85"/>
    </location>
</feature>
<dbReference type="Proteomes" id="UP001153269">
    <property type="component" value="Unassembled WGS sequence"/>
</dbReference>
<keyword evidence="3" id="KW-1185">Reference proteome</keyword>
<dbReference type="EMBL" id="CADEAL010004297">
    <property type="protein sequence ID" value="CAB1456420.1"/>
    <property type="molecule type" value="Genomic_DNA"/>
</dbReference>
<comment type="caution">
    <text evidence="2">The sequence shown here is derived from an EMBL/GenBank/DDBJ whole genome shotgun (WGS) entry which is preliminary data.</text>
</comment>
<feature type="region of interest" description="Disordered" evidence="1">
    <location>
        <begin position="54"/>
        <end position="89"/>
    </location>
</feature>
<evidence type="ECO:0000313" key="2">
    <source>
        <dbReference type="EMBL" id="CAB1456420.1"/>
    </source>
</evidence>
<sequence>MWEDSAGVGGAEEGKEEEEEPYRLCHTNRRKSHSHVSSPAQCGFDCLRRLQTSRQTDRQTFRLETGGQTEDRRCQRESGKSEIRELSTQCVMPVHASKTISHSQTRLQ</sequence>
<proteinExistence type="predicted"/>
<evidence type="ECO:0000256" key="1">
    <source>
        <dbReference type="SAM" id="MobiDB-lite"/>
    </source>
</evidence>
<feature type="region of interest" description="Disordered" evidence="1">
    <location>
        <begin position="1"/>
        <end position="23"/>
    </location>
</feature>
<reference evidence="2" key="1">
    <citation type="submission" date="2020-03" db="EMBL/GenBank/DDBJ databases">
        <authorList>
            <person name="Weist P."/>
        </authorList>
    </citation>
    <scope>NUCLEOTIDE SEQUENCE</scope>
</reference>
<gene>
    <name evidence="2" type="ORF">PLEPLA_LOCUS44204</name>
</gene>
<accession>A0A9N7Z9U3</accession>
<organism evidence="2 3">
    <name type="scientific">Pleuronectes platessa</name>
    <name type="common">European plaice</name>
    <dbReference type="NCBI Taxonomy" id="8262"/>
    <lineage>
        <taxon>Eukaryota</taxon>
        <taxon>Metazoa</taxon>
        <taxon>Chordata</taxon>
        <taxon>Craniata</taxon>
        <taxon>Vertebrata</taxon>
        <taxon>Euteleostomi</taxon>
        <taxon>Actinopterygii</taxon>
        <taxon>Neopterygii</taxon>
        <taxon>Teleostei</taxon>
        <taxon>Neoteleostei</taxon>
        <taxon>Acanthomorphata</taxon>
        <taxon>Carangaria</taxon>
        <taxon>Pleuronectiformes</taxon>
        <taxon>Pleuronectoidei</taxon>
        <taxon>Pleuronectidae</taxon>
        <taxon>Pleuronectes</taxon>
    </lineage>
</organism>
<evidence type="ECO:0000313" key="3">
    <source>
        <dbReference type="Proteomes" id="UP001153269"/>
    </source>
</evidence>
<dbReference type="AlphaFoldDB" id="A0A9N7Z9U3"/>
<protein>
    <submittedName>
        <fullName evidence="2">Uncharacterized protein</fullName>
    </submittedName>
</protein>
<name>A0A9N7Z9U3_PLEPL</name>